<evidence type="ECO:0000313" key="3">
    <source>
        <dbReference type="Proteomes" id="UP000077266"/>
    </source>
</evidence>
<feature type="compositionally biased region" description="Polar residues" evidence="1">
    <location>
        <begin position="385"/>
        <end position="394"/>
    </location>
</feature>
<proteinExistence type="predicted"/>
<dbReference type="EMBL" id="KV425883">
    <property type="protein sequence ID" value="KZW03417.1"/>
    <property type="molecule type" value="Genomic_DNA"/>
</dbReference>
<sequence length="451" mass="48190">MQSVSNGVATTTGTTEAELLRELSKFLQEAALETEPSNVEGVGFGSSAVDANADGAYDKAFAELWELCTSGTPSTASSSTATPIPPVLPGLQPIPALFPSVPAHPPAATATSANLRAATLILPVRALRRGVSLQFQLPPSTITLHLCLGLQECNTLEICSRMRAGVVSKAIRRRVLPSRRNHCQWFHEAPTTADYPRTRAIVNHLRALLTGNLRWDSAQSYRLSLRRTTCLGPSSSFPLKASPTTHDLSTGIAAVPRPAHVPAASVPRTTAPPIKFPLLIRDTDRPAAPWSSLELAEQRGPAPQRAPVLRPARCTIAVKAPTQKKRSGTKRKASAVDAENTAAARRGPPAKKMKVGRKTKQEQPAVAGPGPGTLALREPRHESNVETNSAPSSEKTSRDSDAQLAPVPNNAGSRSERAVLEDLIQGVDAHAFDELWQLLESPLEESNDNSQ</sequence>
<evidence type="ECO:0000313" key="2">
    <source>
        <dbReference type="EMBL" id="KZW03417.1"/>
    </source>
</evidence>
<protein>
    <submittedName>
        <fullName evidence="2">Uncharacterized protein</fullName>
    </submittedName>
</protein>
<reference evidence="2 3" key="1">
    <citation type="journal article" date="2016" name="Mol. Biol. Evol.">
        <title>Comparative Genomics of Early-Diverging Mushroom-Forming Fungi Provides Insights into the Origins of Lignocellulose Decay Capabilities.</title>
        <authorList>
            <person name="Nagy L.G."/>
            <person name="Riley R."/>
            <person name="Tritt A."/>
            <person name="Adam C."/>
            <person name="Daum C."/>
            <person name="Floudas D."/>
            <person name="Sun H."/>
            <person name="Yadav J.S."/>
            <person name="Pangilinan J."/>
            <person name="Larsson K.H."/>
            <person name="Matsuura K."/>
            <person name="Barry K."/>
            <person name="Labutti K."/>
            <person name="Kuo R."/>
            <person name="Ohm R.A."/>
            <person name="Bhattacharya S.S."/>
            <person name="Shirouzu T."/>
            <person name="Yoshinaga Y."/>
            <person name="Martin F.M."/>
            <person name="Grigoriev I.V."/>
            <person name="Hibbett D.S."/>
        </authorList>
    </citation>
    <scope>NUCLEOTIDE SEQUENCE [LARGE SCALE GENOMIC DNA]</scope>
    <source>
        <strain evidence="2 3">HHB12029</strain>
    </source>
</reference>
<dbReference type="AlphaFoldDB" id="A0A165QCQ8"/>
<organism evidence="2 3">
    <name type="scientific">Exidia glandulosa HHB12029</name>
    <dbReference type="NCBI Taxonomy" id="1314781"/>
    <lineage>
        <taxon>Eukaryota</taxon>
        <taxon>Fungi</taxon>
        <taxon>Dikarya</taxon>
        <taxon>Basidiomycota</taxon>
        <taxon>Agaricomycotina</taxon>
        <taxon>Agaricomycetes</taxon>
        <taxon>Auriculariales</taxon>
        <taxon>Exidiaceae</taxon>
        <taxon>Exidia</taxon>
    </lineage>
</organism>
<evidence type="ECO:0000256" key="1">
    <source>
        <dbReference type="SAM" id="MobiDB-lite"/>
    </source>
</evidence>
<dbReference type="InParanoid" id="A0A165QCQ8"/>
<accession>A0A165QCQ8</accession>
<keyword evidence="3" id="KW-1185">Reference proteome</keyword>
<name>A0A165QCQ8_EXIGL</name>
<gene>
    <name evidence="2" type="ORF">EXIGLDRAFT_743906</name>
</gene>
<feature type="region of interest" description="Disordered" evidence="1">
    <location>
        <begin position="314"/>
        <end position="416"/>
    </location>
</feature>
<feature type="compositionally biased region" description="Basic residues" evidence="1">
    <location>
        <begin position="322"/>
        <end position="333"/>
    </location>
</feature>
<feature type="compositionally biased region" description="Basic residues" evidence="1">
    <location>
        <begin position="348"/>
        <end position="358"/>
    </location>
</feature>
<dbReference type="Proteomes" id="UP000077266">
    <property type="component" value="Unassembled WGS sequence"/>
</dbReference>